<dbReference type="GO" id="GO:0032784">
    <property type="term" value="P:regulation of DNA-templated transcription elongation"/>
    <property type="evidence" value="ECO:0007669"/>
    <property type="project" value="InterPro"/>
</dbReference>
<dbReference type="PANTHER" id="PTHR30437:SF5">
    <property type="entry name" value="REGULATOR OF NUCLEOSIDE DIPHOSPHATE KINASE"/>
    <property type="match status" value="1"/>
</dbReference>
<keyword evidence="2" id="KW-0251">Elongation factor</keyword>
<dbReference type="Gene3D" id="3.10.50.30">
    <property type="entry name" value="Transcription elongation factor, GreA/GreB, C-terminal domain"/>
    <property type="match status" value="1"/>
</dbReference>
<dbReference type="Pfam" id="PF01272">
    <property type="entry name" value="GreA_GreB"/>
    <property type="match status" value="1"/>
</dbReference>
<dbReference type="InterPro" id="IPR023459">
    <property type="entry name" value="Tscrpt_elong_fac_GreA/B_fam"/>
</dbReference>
<evidence type="ECO:0000259" key="1">
    <source>
        <dbReference type="Pfam" id="PF01272"/>
    </source>
</evidence>
<keyword evidence="2" id="KW-0648">Protein biosynthesis</keyword>
<reference evidence="2 3" key="1">
    <citation type="submission" date="2019-08" db="EMBL/GenBank/DDBJ databases">
        <title>Whole genome sequencing of chitin degrading bacteria Chitinophaga pinensis YS16.</title>
        <authorList>
            <person name="Singh R.P."/>
            <person name="Manchanda G."/>
            <person name="Maurya I.K."/>
            <person name="Joshi N.K."/>
            <person name="Srivastava A.K."/>
        </authorList>
    </citation>
    <scope>NUCLEOTIDE SEQUENCE [LARGE SCALE GENOMIC DNA]</scope>
    <source>
        <strain evidence="2 3">YS-16</strain>
    </source>
</reference>
<gene>
    <name evidence="2" type="ORF">FEF09_03260</name>
</gene>
<sequence>MKSGKAKSKEKTPVILCEEDYNLLKQFAGTKTDDISEMSLAYELNRAVVVDNEALPVGTIRLNSLVSVKEVNSGKVTDFRIVMPIDADIKQKKISILAPLGAALIGFRKGDEVEWKMPAGVKRFTVLNVQA</sequence>
<protein>
    <submittedName>
        <fullName evidence="2">Transcription elongation factor GreAB</fullName>
    </submittedName>
</protein>
<dbReference type="OrthoDB" id="192847at2"/>
<organism evidence="2 3">
    <name type="scientific">Chitinophaga pinensis</name>
    <dbReference type="NCBI Taxonomy" id="79329"/>
    <lineage>
        <taxon>Bacteria</taxon>
        <taxon>Pseudomonadati</taxon>
        <taxon>Bacteroidota</taxon>
        <taxon>Chitinophagia</taxon>
        <taxon>Chitinophagales</taxon>
        <taxon>Chitinophagaceae</taxon>
        <taxon>Chitinophaga</taxon>
    </lineage>
</organism>
<dbReference type="GO" id="GO:0006354">
    <property type="term" value="P:DNA-templated transcription elongation"/>
    <property type="evidence" value="ECO:0007669"/>
    <property type="project" value="TreeGrafter"/>
</dbReference>
<accession>A0A5C6M350</accession>
<dbReference type="RefSeq" id="WP_146303703.1">
    <property type="nucleotide sequence ID" value="NZ_VOHS01000002.1"/>
</dbReference>
<dbReference type="GO" id="GO:0003677">
    <property type="term" value="F:DNA binding"/>
    <property type="evidence" value="ECO:0007669"/>
    <property type="project" value="InterPro"/>
</dbReference>
<dbReference type="GO" id="GO:0003746">
    <property type="term" value="F:translation elongation factor activity"/>
    <property type="evidence" value="ECO:0007669"/>
    <property type="project" value="UniProtKB-KW"/>
</dbReference>
<dbReference type="SUPFAM" id="SSF54534">
    <property type="entry name" value="FKBP-like"/>
    <property type="match status" value="1"/>
</dbReference>
<name>A0A5C6M350_9BACT</name>
<dbReference type="InterPro" id="IPR036953">
    <property type="entry name" value="GreA/GreB_C_sf"/>
</dbReference>
<dbReference type="EMBL" id="VOHS01000002">
    <property type="protein sequence ID" value="TWW02176.1"/>
    <property type="molecule type" value="Genomic_DNA"/>
</dbReference>
<dbReference type="AlphaFoldDB" id="A0A5C6M350"/>
<evidence type="ECO:0000313" key="3">
    <source>
        <dbReference type="Proteomes" id="UP000318815"/>
    </source>
</evidence>
<comment type="caution">
    <text evidence="2">The sequence shown here is derived from an EMBL/GenBank/DDBJ whole genome shotgun (WGS) entry which is preliminary data.</text>
</comment>
<keyword evidence="3" id="KW-1185">Reference proteome</keyword>
<feature type="domain" description="Transcription elongation factor GreA/GreB C-terminal" evidence="1">
    <location>
        <begin position="57"/>
        <end position="130"/>
    </location>
</feature>
<dbReference type="PANTHER" id="PTHR30437">
    <property type="entry name" value="TRANSCRIPTION ELONGATION FACTOR GREA"/>
    <property type="match status" value="1"/>
</dbReference>
<evidence type="ECO:0000313" key="2">
    <source>
        <dbReference type="EMBL" id="TWW02176.1"/>
    </source>
</evidence>
<dbReference type="GO" id="GO:0070063">
    <property type="term" value="F:RNA polymerase binding"/>
    <property type="evidence" value="ECO:0007669"/>
    <property type="project" value="InterPro"/>
</dbReference>
<dbReference type="InterPro" id="IPR001437">
    <property type="entry name" value="Tscrpt_elong_fac_GreA/B_C"/>
</dbReference>
<dbReference type="Proteomes" id="UP000318815">
    <property type="component" value="Unassembled WGS sequence"/>
</dbReference>
<proteinExistence type="predicted"/>